<accession>A0A8S4SCH7</accession>
<dbReference type="Proteomes" id="UP000838756">
    <property type="component" value="Unassembled WGS sequence"/>
</dbReference>
<gene>
    <name evidence="1" type="primary">jg12547</name>
    <name evidence="1" type="ORF">PAEG_LOCUS23432</name>
</gene>
<dbReference type="EMBL" id="CAKXAJ010026150">
    <property type="protein sequence ID" value="CAH2258799.1"/>
    <property type="molecule type" value="Genomic_DNA"/>
</dbReference>
<evidence type="ECO:0000313" key="1">
    <source>
        <dbReference type="EMBL" id="CAH2258799.1"/>
    </source>
</evidence>
<sequence length="91" mass="10363">MHDISMDPKELDIMLLCTVKREKKERRRARTKASQDFQENEKNVDEVPGIRINIWEKKVSSVSLGQLADVNNVPSSSQYAVTEPASTVFEV</sequence>
<comment type="caution">
    <text evidence="1">The sequence shown here is derived from an EMBL/GenBank/DDBJ whole genome shotgun (WGS) entry which is preliminary data.</text>
</comment>
<protein>
    <submittedName>
        <fullName evidence="1">Jg12547 protein</fullName>
    </submittedName>
</protein>
<name>A0A8S4SCH7_9NEOP</name>
<evidence type="ECO:0000313" key="2">
    <source>
        <dbReference type="Proteomes" id="UP000838756"/>
    </source>
</evidence>
<keyword evidence="2" id="KW-1185">Reference proteome</keyword>
<organism evidence="1 2">
    <name type="scientific">Pararge aegeria aegeria</name>
    <dbReference type="NCBI Taxonomy" id="348720"/>
    <lineage>
        <taxon>Eukaryota</taxon>
        <taxon>Metazoa</taxon>
        <taxon>Ecdysozoa</taxon>
        <taxon>Arthropoda</taxon>
        <taxon>Hexapoda</taxon>
        <taxon>Insecta</taxon>
        <taxon>Pterygota</taxon>
        <taxon>Neoptera</taxon>
        <taxon>Endopterygota</taxon>
        <taxon>Lepidoptera</taxon>
        <taxon>Glossata</taxon>
        <taxon>Ditrysia</taxon>
        <taxon>Papilionoidea</taxon>
        <taxon>Nymphalidae</taxon>
        <taxon>Satyrinae</taxon>
        <taxon>Satyrini</taxon>
        <taxon>Parargina</taxon>
        <taxon>Pararge</taxon>
    </lineage>
</organism>
<reference evidence="1" key="1">
    <citation type="submission" date="2022-03" db="EMBL/GenBank/DDBJ databases">
        <authorList>
            <person name="Lindestad O."/>
        </authorList>
    </citation>
    <scope>NUCLEOTIDE SEQUENCE</scope>
</reference>
<proteinExistence type="predicted"/>
<dbReference type="AlphaFoldDB" id="A0A8S4SCH7"/>